<evidence type="ECO:0000256" key="7">
    <source>
        <dbReference type="ARBA" id="ARBA00022840"/>
    </source>
</evidence>
<dbReference type="Pfam" id="PF08264">
    <property type="entry name" value="Anticodon_1"/>
    <property type="match status" value="1"/>
</dbReference>
<dbReference type="CDD" id="cd07957">
    <property type="entry name" value="Anticodon_Ia_Met"/>
    <property type="match status" value="1"/>
</dbReference>
<comment type="subcellular location">
    <subcellularLocation>
        <location evidence="1">Cytoplasm</location>
    </subcellularLocation>
</comment>
<keyword evidence="9 12" id="KW-0030">Aminoacyl-tRNA synthetase</keyword>
<dbReference type="InterPro" id="IPR014729">
    <property type="entry name" value="Rossmann-like_a/b/a_fold"/>
</dbReference>
<evidence type="ECO:0000256" key="8">
    <source>
        <dbReference type="ARBA" id="ARBA00022917"/>
    </source>
</evidence>
<evidence type="ECO:0000256" key="4">
    <source>
        <dbReference type="ARBA" id="ARBA00022723"/>
    </source>
</evidence>
<organism evidence="16 17">
    <name type="scientific">Candidatus Nitrosocosmicus oleophilus</name>
    <dbReference type="NCBI Taxonomy" id="1353260"/>
    <lineage>
        <taxon>Archaea</taxon>
        <taxon>Nitrososphaerota</taxon>
        <taxon>Nitrososphaeria</taxon>
        <taxon>Nitrososphaerales</taxon>
        <taxon>Nitrososphaeraceae</taxon>
        <taxon>Candidatus Nitrosocosmicus</taxon>
    </lineage>
</organism>
<gene>
    <name evidence="16" type="primary">metG_1</name>
    <name evidence="16" type="ORF">NMY3_02526</name>
</gene>
<dbReference type="Proteomes" id="UP000058925">
    <property type="component" value="Chromosome"/>
</dbReference>
<dbReference type="PRINTS" id="PR01041">
    <property type="entry name" value="TRNASYNTHMET"/>
</dbReference>
<comment type="similarity">
    <text evidence="12">Belongs to the class-I aminoacyl-tRNA synthetase family.</text>
</comment>
<dbReference type="InterPro" id="IPR013155">
    <property type="entry name" value="M/V/L/I-tRNA-synth_anticd-bd"/>
</dbReference>
<feature type="region of interest" description="Disordered" evidence="13">
    <location>
        <begin position="1"/>
        <end position="24"/>
    </location>
</feature>
<sequence>MNDLSGNTKHNPNNTHSDSDIVDINMNDIHDKSTEYETYKGPKIVIEKDLVVTSALPYANGQIHLGHIASTYLPADIFTRFVRLTGTKIYHICATDDFGTPILIRAENEGKTPEDYVREWNEKDKKDFASVDINFDYFSKTSSQQNIKFVQDVFMELYKNNHIKEEIVVQFFCAFDDKYLPDRYVIGRCPFCNSDNQYSDLCESCGRVPEQILDPKCVLCGRPPVMRESLHYFFKLSDFENSLKIWLSNNENLQEDVTKYVLNWISTGLQDWDITRDLTWGVPIPKIDGTQNYKDKVFYGWFDNHLCYISSFNTFAETVLKKDGKKLWNESEIIHFIGKDIIYHHYLFLPAIRLGIKNQYKLPDRIVTRGHLLFQNRKLSKSKNWSITLGGFTKSFNPDYLRFYFSTIIPYSQSDINFDWDSFYEKINNELISNIGNFINRTLSFTKKHFDGKIPPKTTLDGLDEQALTEIRQVAYAVGELIFGNEIDKAMKRILQFSSFFNQYFQSKEPWKQHADSNNSIWISANAVRSIAILLFPFIPSSAQKIWKQLGIPDYLQAQDWYSASEFRILQGHKIDNDITPIFKRIERTEIENQKTGFKVTESTNPRT</sequence>
<evidence type="ECO:0000313" key="16">
    <source>
        <dbReference type="EMBL" id="ALI36717.1"/>
    </source>
</evidence>
<evidence type="ECO:0000259" key="14">
    <source>
        <dbReference type="Pfam" id="PF08264"/>
    </source>
</evidence>
<name>A0A654M0P1_9ARCH</name>
<dbReference type="GO" id="GO:0046872">
    <property type="term" value="F:metal ion binding"/>
    <property type="evidence" value="ECO:0007669"/>
    <property type="project" value="UniProtKB-KW"/>
</dbReference>
<evidence type="ECO:0000313" key="17">
    <source>
        <dbReference type="Proteomes" id="UP000058925"/>
    </source>
</evidence>
<dbReference type="NCBIfam" id="TIGR00398">
    <property type="entry name" value="metG"/>
    <property type="match status" value="1"/>
</dbReference>
<dbReference type="InterPro" id="IPR041872">
    <property type="entry name" value="Anticodon_Met"/>
</dbReference>
<accession>A0A654M0P1</accession>
<evidence type="ECO:0000256" key="11">
    <source>
        <dbReference type="ARBA" id="ARBA00047364"/>
    </source>
</evidence>
<dbReference type="Gene3D" id="3.40.50.620">
    <property type="entry name" value="HUPs"/>
    <property type="match status" value="1"/>
</dbReference>
<evidence type="ECO:0000256" key="10">
    <source>
        <dbReference type="ARBA" id="ARBA00030904"/>
    </source>
</evidence>
<keyword evidence="8 12" id="KW-0648">Protein biosynthesis</keyword>
<dbReference type="InterPro" id="IPR009080">
    <property type="entry name" value="tRNAsynth_Ia_anticodon-bd"/>
</dbReference>
<keyword evidence="7 12" id="KW-0067">ATP-binding</keyword>
<evidence type="ECO:0000256" key="1">
    <source>
        <dbReference type="ARBA" id="ARBA00004496"/>
    </source>
</evidence>
<dbReference type="GO" id="GO:0005524">
    <property type="term" value="F:ATP binding"/>
    <property type="evidence" value="ECO:0007669"/>
    <property type="project" value="UniProtKB-KW"/>
</dbReference>
<keyword evidence="5 12" id="KW-0547">Nucleotide-binding</keyword>
<dbReference type="GO" id="GO:0005829">
    <property type="term" value="C:cytosol"/>
    <property type="evidence" value="ECO:0007669"/>
    <property type="project" value="TreeGrafter"/>
</dbReference>
<dbReference type="GO" id="GO:0004825">
    <property type="term" value="F:methionine-tRNA ligase activity"/>
    <property type="evidence" value="ECO:0007669"/>
    <property type="project" value="UniProtKB-EC"/>
</dbReference>
<dbReference type="SUPFAM" id="SSF52374">
    <property type="entry name" value="Nucleotidylyl transferase"/>
    <property type="match status" value="1"/>
</dbReference>
<dbReference type="InterPro" id="IPR023458">
    <property type="entry name" value="Met-tRNA_ligase_1"/>
</dbReference>
<keyword evidence="4" id="KW-0479">Metal-binding</keyword>
<keyword evidence="6" id="KW-0862">Zinc</keyword>
<evidence type="ECO:0000259" key="15">
    <source>
        <dbReference type="Pfam" id="PF09334"/>
    </source>
</evidence>
<dbReference type="InterPro" id="IPR001412">
    <property type="entry name" value="aa-tRNA-synth_I_CS"/>
</dbReference>
<dbReference type="InterPro" id="IPR014758">
    <property type="entry name" value="Met-tRNA_synth"/>
</dbReference>
<dbReference type="PROSITE" id="PS00178">
    <property type="entry name" value="AA_TRNA_LIGASE_I"/>
    <property type="match status" value="1"/>
</dbReference>
<dbReference type="InterPro" id="IPR029038">
    <property type="entry name" value="MetRS_Zn"/>
</dbReference>
<keyword evidence="17" id="KW-1185">Reference proteome</keyword>
<dbReference type="EC" id="6.1.1.10" evidence="2"/>
<proteinExistence type="inferred from homology"/>
<reference evidence="17" key="1">
    <citation type="submission" date="2015-10" db="EMBL/GenBank/DDBJ databases">
        <title>Niche specialization of a soil ammonia-oxidizing archaeon, Candidatus Nitrosocosmicus oleophilus.</title>
        <authorList>
            <person name="Jung M.-Y."/>
            <person name="Rhee S.-K."/>
        </authorList>
    </citation>
    <scope>NUCLEOTIDE SEQUENCE [LARGE SCALE GENOMIC DNA]</scope>
    <source>
        <strain evidence="17">MY3</strain>
    </source>
</reference>
<dbReference type="SUPFAM" id="SSF47323">
    <property type="entry name" value="Anticodon-binding domain of a subclass of class I aminoacyl-tRNA synthetases"/>
    <property type="match status" value="1"/>
</dbReference>
<evidence type="ECO:0000256" key="2">
    <source>
        <dbReference type="ARBA" id="ARBA00012838"/>
    </source>
</evidence>
<dbReference type="PANTHER" id="PTHR45765">
    <property type="entry name" value="METHIONINE--TRNA LIGASE"/>
    <property type="match status" value="1"/>
</dbReference>
<dbReference type="GO" id="GO:0006431">
    <property type="term" value="P:methionyl-tRNA aminoacylation"/>
    <property type="evidence" value="ECO:0007669"/>
    <property type="project" value="InterPro"/>
</dbReference>
<dbReference type="SUPFAM" id="SSF57770">
    <property type="entry name" value="Methionyl-tRNA synthetase (MetRS), Zn-domain"/>
    <property type="match status" value="1"/>
</dbReference>
<evidence type="ECO:0000256" key="13">
    <source>
        <dbReference type="SAM" id="MobiDB-lite"/>
    </source>
</evidence>
<evidence type="ECO:0000256" key="6">
    <source>
        <dbReference type="ARBA" id="ARBA00022833"/>
    </source>
</evidence>
<evidence type="ECO:0000256" key="3">
    <source>
        <dbReference type="ARBA" id="ARBA00022598"/>
    </source>
</evidence>
<feature type="domain" description="Methionyl/Leucyl tRNA synthetase" evidence="15">
    <location>
        <begin position="51"/>
        <end position="443"/>
    </location>
</feature>
<dbReference type="Gene3D" id="2.20.28.20">
    <property type="entry name" value="Methionyl-tRNA synthetase, Zn-domain"/>
    <property type="match status" value="1"/>
</dbReference>
<keyword evidence="3 12" id="KW-0436">Ligase</keyword>
<dbReference type="Pfam" id="PF09334">
    <property type="entry name" value="tRNA-synt_1g"/>
    <property type="match status" value="1"/>
</dbReference>
<dbReference type="PANTHER" id="PTHR45765:SF1">
    <property type="entry name" value="METHIONINE--TRNA LIGASE, CYTOPLASMIC"/>
    <property type="match status" value="1"/>
</dbReference>
<dbReference type="InterPro" id="IPR033911">
    <property type="entry name" value="MetRS_core"/>
</dbReference>
<dbReference type="KEGG" id="taa:NMY3_02526"/>
<comment type="catalytic activity">
    <reaction evidence="11">
        <text>tRNA(Met) + L-methionine + ATP = L-methionyl-tRNA(Met) + AMP + diphosphate</text>
        <dbReference type="Rhea" id="RHEA:13481"/>
        <dbReference type="Rhea" id="RHEA-COMP:9667"/>
        <dbReference type="Rhea" id="RHEA-COMP:9698"/>
        <dbReference type="ChEBI" id="CHEBI:30616"/>
        <dbReference type="ChEBI" id="CHEBI:33019"/>
        <dbReference type="ChEBI" id="CHEBI:57844"/>
        <dbReference type="ChEBI" id="CHEBI:78442"/>
        <dbReference type="ChEBI" id="CHEBI:78530"/>
        <dbReference type="ChEBI" id="CHEBI:456215"/>
        <dbReference type="EC" id="6.1.1.10"/>
    </reaction>
</comment>
<dbReference type="AlphaFoldDB" id="A0A654M0P1"/>
<feature type="compositionally biased region" description="Polar residues" evidence="13">
    <location>
        <begin position="1"/>
        <end position="16"/>
    </location>
</feature>
<dbReference type="Gene3D" id="1.10.730.10">
    <property type="entry name" value="Isoleucyl-tRNA Synthetase, Domain 1"/>
    <property type="match status" value="1"/>
</dbReference>
<evidence type="ECO:0000256" key="5">
    <source>
        <dbReference type="ARBA" id="ARBA00022741"/>
    </source>
</evidence>
<dbReference type="InterPro" id="IPR015413">
    <property type="entry name" value="Methionyl/Leucyl_tRNA_Synth"/>
</dbReference>
<evidence type="ECO:0000256" key="9">
    <source>
        <dbReference type="ARBA" id="ARBA00023146"/>
    </source>
</evidence>
<feature type="domain" description="Methionyl/Valyl/Leucyl/Isoleucyl-tRNA synthetase anticodon-binding" evidence="14">
    <location>
        <begin position="464"/>
        <end position="566"/>
    </location>
</feature>
<dbReference type="EMBL" id="CP012850">
    <property type="protein sequence ID" value="ALI36717.1"/>
    <property type="molecule type" value="Genomic_DNA"/>
</dbReference>
<protein>
    <recommendedName>
        <fullName evidence="2">methionine--tRNA ligase</fullName>
        <ecNumber evidence="2">6.1.1.10</ecNumber>
    </recommendedName>
    <alternativeName>
        <fullName evidence="10">Methionyl-tRNA synthetase</fullName>
    </alternativeName>
</protein>
<evidence type="ECO:0000256" key="12">
    <source>
        <dbReference type="RuleBase" id="RU363039"/>
    </source>
</evidence>